<reference evidence="3" key="1">
    <citation type="journal article" date="2019" name="Int. J. Syst. Evol. Microbiol.">
        <title>The Global Catalogue of Microorganisms (GCM) 10K type strain sequencing project: providing services to taxonomists for standard genome sequencing and annotation.</title>
        <authorList>
            <consortium name="The Broad Institute Genomics Platform"/>
            <consortium name="The Broad Institute Genome Sequencing Center for Infectious Disease"/>
            <person name="Wu L."/>
            <person name="Ma J."/>
        </authorList>
    </citation>
    <scope>NUCLEOTIDE SEQUENCE [LARGE SCALE GENOMIC DNA]</scope>
    <source>
        <strain evidence="3">CGMCC 1.3601</strain>
    </source>
</reference>
<protein>
    <recommendedName>
        <fullName evidence="4">5-methylcytosine-specific restriction endonuclease system specificity protein McrC</fullName>
    </recommendedName>
</protein>
<dbReference type="Proteomes" id="UP000658754">
    <property type="component" value="Unassembled WGS sequence"/>
</dbReference>
<feature type="compositionally biased region" description="Basic and acidic residues" evidence="1">
    <location>
        <begin position="389"/>
        <end position="405"/>
    </location>
</feature>
<gene>
    <name evidence="2" type="ORF">GCM10007175_25040</name>
</gene>
<evidence type="ECO:0000313" key="3">
    <source>
        <dbReference type="Proteomes" id="UP000658754"/>
    </source>
</evidence>
<dbReference type="InterPro" id="IPR014407">
    <property type="entry name" value="McrC_bac"/>
</dbReference>
<evidence type="ECO:0000313" key="2">
    <source>
        <dbReference type="EMBL" id="GGI86834.1"/>
    </source>
</evidence>
<feature type="region of interest" description="Disordered" evidence="1">
    <location>
        <begin position="368"/>
        <end position="405"/>
    </location>
</feature>
<dbReference type="InterPro" id="IPR019292">
    <property type="entry name" value="McrC"/>
</dbReference>
<sequence>MDPDAFVAVSGKTRIPVRNLWLLLLYASDFYKTGSPSLSGIEEYPERLPDLLGEILVASVADRLKKPLTPGFSPTERDLRRVRGRIDVLRTESHQLLSRGQVACRYEELTVDTPRNRLVKAALTFLAPLVVSELLSHRCRADAQRLSDLGVRGTDTRSAVRDTTVRFSRNDVQDRAVLLAARLALQLKLPSDEGTGRLRRSSLTEHEFRRLFERAVGGFYRVAAVPSGWQIKTGQFISWNSLHATPGAAAFIPKMQTDILLENSPARRRIIIDTKFTSALAKGQFGGETFKSGHLYQIYTYVRSQEATDDPLSLSAEGMLLYPSVGRSIRESFDSSGHRITVATVDLGRSAIEVRQQLLDVLTPPSQIPSEFASQAQEEVRPIEGPTSLRHDQPEDLSDHGSHLS</sequence>
<feature type="compositionally biased region" description="Polar residues" evidence="1">
    <location>
        <begin position="368"/>
        <end position="377"/>
    </location>
</feature>
<dbReference type="PANTHER" id="PTHR38733">
    <property type="entry name" value="PROTEIN MCRC"/>
    <property type="match status" value="1"/>
</dbReference>
<dbReference type="EMBL" id="BMKV01000004">
    <property type="protein sequence ID" value="GGI86834.1"/>
    <property type="molecule type" value="Genomic_DNA"/>
</dbReference>
<comment type="caution">
    <text evidence="2">The sequence shown here is derived from an EMBL/GenBank/DDBJ whole genome shotgun (WGS) entry which is preliminary data.</text>
</comment>
<proteinExistence type="predicted"/>
<name>A0ABQ2CI88_9MICC</name>
<accession>A0ABQ2CI88</accession>
<dbReference type="PANTHER" id="PTHR38733:SF1">
    <property type="entry name" value="TYPE IV METHYL-DIRECTED RESTRICTION ENZYME ECOKMCRBC"/>
    <property type="match status" value="1"/>
</dbReference>
<evidence type="ECO:0000256" key="1">
    <source>
        <dbReference type="SAM" id="MobiDB-lite"/>
    </source>
</evidence>
<evidence type="ECO:0008006" key="4">
    <source>
        <dbReference type="Google" id="ProtNLM"/>
    </source>
</evidence>
<organism evidence="2 3">
    <name type="scientific">Pseudarthrobacter scleromae</name>
    <dbReference type="NCBI Taxonomy" id="158897"/>
    <lineage>
        <taxon>Bacteria</taxon>
        <taxon>Bacillati</taxon>
        <taxon>Actinomycetota</taxon>
        <taxon>Actinomycetes</taxon>
        <taxon>Micrococcales</taxon>
        <taxon>Micrococcaceae</taxon>
        <taxon>Pseudarthrobacter</taxon>
    </lineage>
</organism>
<dbReference type="RefSeq" id="WP_188730597.1">
    <property type="nucleotide sequence ID" value="NZ_BMKV01000004.1"/>
</dbReference>
<dbReference type="Pfam" id="PF10117">
    <property type="entry name" value="McrBC"/>
    <property type="match status" value="1"/>
</dbReference>
<dbReference type="PIRSF" id="PIRSF003109">
    <property type="entry name" value="McrC"/>
    <property type="match status" value="1"/>
</dbReference>
<keyword evidence="3" id="KW-1185">Reference proteome</keyword>